<keyword evidence="3" id="KW-1185">Reference proteome</keyword>
<keyword evidence="1" id="KW-0472">Membrane</keyword>
<feature type="transmembrane region" description="Helical" evidence="1">
    <location>
        <begin position="79"/>
        <end position="97"/>
    </location>
</feature>
<protein>
    <submittedName>
        <fullName evidence="2">Acyl dehydratase</fullName>
    </submittedName>
</protein>
<feature type="transmembrane region" description="Helical" evidence="1">
    <location>
        <begin position="52"/>
        <end position="72"/>
    </location>
</feature>
<evidence type="ECO:0000256" key="1">
    <source>
        <dbReference type="SAM" id="Phobius"/>
    </source>
</evidence>
<name>A0ABR8XX18_9BACL</name>
<keyword evidence="1" id="KW-1133">Transmembrane helix</keyword>
<proteinExistence type="predicted"/>
<gene>
    <name evidence="2" type="ORF">H9635_06955</name>
</gene>
<comment type="caution">
    <text evidence="2">The sequence shown here is derived from an EMBL/GenBank/DDBJ whole genome shotgun (WGS) entry which is preliminary data.</text>
</comment>
<keyword evidence="1" id="KW-0812">Transmembrane</keyword>
<accession>A0ABR8XX18</accession>
<reference evidence="2 3" key="1">
    <citation type="submission" date="2020-08" db="EMBL/GenBank/DDBJ databases">
        <title>A Genomic Blueprint of the Chicken Gut Microbiome.</title>
        <authorList>
            <person name="Gilroy R."/>
            <person name="Ravi A."/>
            <person name="Getino M."/>
            <person name="Pursley I."/>
            <person name="Horton D.L."/>
            <person name="Alikhan N.-F."/>
            <person name="Baker D."/>
            <person name="Gharbi K."/>
            <person name="Hall N."/>
            <person name="Watson M."/>
            <person name="Adriaenssens E.M."/>
            <person name="Foster-Nyarko E."/>
            <person name="Jarju S."/>
            <person name="Secka A."/>
            <person name="Antonio M."/>
            <person name="Oren A."/>
            <person name="Chaudhuri R."/>
            <person name="La Ragione R.M."/>
            <person name="Hildebrand F."/>
            <person name="Pallen M.J."/>
        </authorList>
    </citation>
    <scope>NUCLEOTIDE SEQUENCE [LARGE SCALE GENOMIC DNA]</scope>
    <source>
        <strain evidence="2 3">A46</strain>
    </source>
</reference>
<dbReference type="EMBL" id="JACSPZ010000003">
    <property type="protein sequence ID" value="MBD8036475.1"/>
    <property type="molecule type" value="Genomic_DNA"/>
</dbReference>
<sequence>MFKNFSPGLFFSMAAVTVVICAPFIMMFQPIFQMEYFSYNNRASTFIPNPVNLRLVLLSCLILIIAFGIIGYRQEKKMYLYSILFFGLSIGVAYLSMQNYLLISQEAIERHHFFDKQHYRWEQLDEIVFEYVVGSKNGDITFTAKSGEQFVISHKEIHSSGVSQIYHLAYQNEITYIEREKSLK</sequence>
<dbReference type="RefSeq" id="WP_191699458.1">
    <property type="nucleotide sequence ID" value="NZ_JACSPZ010000003.1"/>
</dbReference>
<evidence type="ECO:0000313" key="3">
    <source>
        <dbReference type="Proteomes" id="UP000619101"/>
    </source>
</evidence>
<evidence type="ECO:0000313" key="2">
    <source>
        <dbReference type="EMBL" id="MBD8036475.1"/>
    </source>
</evidence>
<feature type="transmembrane region" description="Helical" evidence="1">
    <location>
        <begin position="9"/>
        <end position="32"/>
    </location>
</feature>
<dbReference type="Proteomes" id="UP000619101">
    <property type="component" value="Unassembled WGS sequence"/>
</dbReference>
<organism evidence="2 3">
    <name type="scientific">Solibacillus faecavium</name>
    <dbReference type="NCBI Taxonomy" id="2762221"/>
    <lineage>
        <taxon>Bacteria</taxon>
        <taxon>Bacillati</taxon>
        <taxon>Bacillota</taxon>
        <taxon>Bacilli</taxon>
        <taxon>Bacillales</taxon>
        <taxon>Caryophanaceae</taxon>
        <taxon>Solibacillus</taxon>
    </lineage>
</organism>